<protein>
    <recommendedName>
        <fullName evidence="1">Dynein heavy chain ATP-binding dynein motor region domain-containing protein</fullName>
    </recommendedName>
</protein>
<name>A0A8S3KF78_9BILA</name>
<evidence type="ECO:0000313" key="2">
    <source>
        <dbReference type="EMBL" id="CAF5226534.1"/>
    </source>
</evidence>
<dbReference type="GO" id="GO:0045505">
    <property type="term" value="F:dynein intermediate chain binding"/>
    <property type="evidence" value="ECO:0007669"/>
    <property type="project" value="InterPro"/>
</dbReference>
<dbReference type="EMBL" id="CAJOBI010361796">
    <property type="protein sequence ID" value="CAF5226534.1"/>
    <property type="molecule type" value="Genomic_DNA"/>
</dbReference>
<comment type="caution">
    <text evidence="2">The sequence shown here is derived from an EMBL/GenBank/DDBJ whole genome shotgun (WGS) entry which is preliminary data.</text>
</comment>
<feature type="non-terminal residue" evidence="2">
    <location>
        <position position="1"/>
    </location>
</feature>
<dbReference type="InterPro" id="IPR035706">
    <property type="entry name" value="AAA_9"/>
</dbReference>
<feature type="non-terminal residue" evidence="2">
    <location>
        <position position="121"/>
    </location>
</feature>
<dbReference type="Gene3D" id="1.10.8.1220">
    <property type="match status" value="1"/>
</dbReference>
<gene>
    <name evidence="2" type="ORF">SMN809_LOCUS84833</name>
</gene>
<proteinExistence type="predicted"/>
<dbReference type="GO" id="GO:0007018">
    <property type="term" value="P:microtubule-based movement"/>
    <property type="evidence" value="ECO:0007669"/>
    <property type="project" value="InterPro"/>
</dbReference>
<dbReference type="Gene3D" id="6.10.140.1060">
    <property type="match status" value="1"/>
</dbReference>
<dbReference type="PANTHER" id="PTHR22878:SF70">
    <property type="entry name" value="DYNEIN HEAVY CHAIN 2, AXONEMAL"/>
    <property type="match status" value="1"/>
</dbReference>
<dbReference type="GO" id="GO:0051959">
    <property type="term" value="F:dynein light intermediate chain binding"/>
    <property type="evidence" value="ECO:0007669"/>
    <property type="project" value="InterPro"/>
</dbReference>
<dbReference type="Proteomes" id="UP000676336">
    <property type="component" value="Unassembled WGS sequence"/>
</dbReference>
<reference evidence="2" key="1">
    <citation type="submission" date="2021-02" db="EMBL/GenBank/DDBJ databases">
        <authorList>
            <person name="Nowell W R."/>
        </authorList>
    </citation>
    <scope>NUCLEOTIDE SEQUENCE</scope>
</reference>
<feature type="domain" description="Dynein heavy chain ATP-binding dynein motor region" evidence="1">
    <location>
        <begin position="1"/>
        <end position="45"/>
    </location>
</feature>
<organism evidence="2 3">
    <name type="scientific">Rotaria magnacalcarata</name>
    <dbReference type="NCBI Taxonomy" id="392030"/>
    <lineage>
        <taxon>Eukaryota</taxon>
        <taxon>Metazoa</taxon>
        <taxon>Spiralia</taxon>
        <taxon>Gnathifera</taxon>
        <taxon>Rotifera</taxon>
        <taxon>Eurotatoria</taxon>
        <taxon>Bdelloidea</taxon>
        <taxon>Philodinida</taxon>
        <taxon>Philodinidae</taxon>
        <taxon>Rotaria</taxon>
    </lineage>
</organism>
<evidence type="ECO:0000313" key="3">
    <source>
        <dbReference type="Proteomes" id="UP000676336"/>
    </source>
</evidence>
<dbReference type="AlphaFoldDB" id="A0A8S3KF78"/>
<sequence length="121" mass="13945">AENKRKQKEIEDTILEVLSSSAGNLLENETAIQILSSSKKISEEIEAKQKIAEETQKEIEFTRQGYLPVAKHSTILFFCISDLANIDPMYQYSLVWFINLYVMSIENSEKSTDLQQRIQKL</sequence>
<accession>A0A8S3KF78</accession>
<evidence type="ECO:0000259" key="1">
    <source>
        <dbReference type="Pfam" id="PF12781"/>
    </source>
</evidence>
<dbReference type="PANTHER" id="PTHR22878">
    <property type="entry name" value="DYNEIN HEAVY CHAIN 6, AXONEMAL-LIKE-RELATED"/>
    <property type="match status" value="1"/>
</dbReference>
<dbReference type="Pfam" id="PF12781">
    <property type="entry name" value="AAA_9"/>
    <property type="match status" value="1"/>
</dbReference>
<dbReference type="GO" id="GO:0030286">
    <property type="term" value="C:dynein complex"/>
    <property type="evidence" value="ECO:0007669"/>
    <property type="project" value="InterPro"/>
</dbReference>
<dbReference type="InterPro" id="IPR026983">
    <property type="entry name" value="DHC"/>
</dbReference>